<dbReference type="InterPro" id="IPR004991">
    <property type="entry name" value="Aerolysin-like"/>
</dbReference>
<dbReference type="PANTHER" id="PTHR39244:SF5">
    <property type="entry name" value="NATTERIN-3-LIKE"/>
    <property type="match status" value="1"/>
</dbReference>
<reference evidence="1 2" key="1">
    <citation type="submission" date="2022-05" db="EMBL/GenBank/DDBJ databases">
        <authorList>
            <consortium name="Genoscope - CEA"/>
            <person name="William W."/>
        </authorList>
    </citation>
    <scope>NUCLEOTIDE SEQUENCE [LARGE SCALE GENOMIC DNA]</scope>
</reference>
<evidence type="ECO:0000313" key="2">
    <source>
        <dbReference type="Proteomes" id="UP001159427"/>
    </source>
</evidence>
<dbReference type="Proteomes" id="UP001159427">
    <property type="component" value="Unassembled WGS sequence"/>
</dbReference>
<accession>A0ABN8LNE3</accession>
<comment type="caution">
    <text evidence="1">The sequence shown here is derived from an EMBL/GenBank/DDBJ whole genome shotgun (WGS) entry which is preliminary data.</text>
</comment>
<dbReference type="Gene3D" id="2.170.15.10">
    <property type="entry name" value="Proaerolysin, chain A, domain 3"/>
    <property type="match status" value="1"/>
</dbReference>
<dbReference type="SUPFAM" id="SSF56973">
    <property type="entry name" value="Aerolisin/ETX pore-forming domain"/>
    <property type="match status" value="1"/>
</dbReference>
<dbReference type="EMBL" id="CALNXI010000025">
    <property type="protein sequence ID" value="CAH3015549.1"/>
    <property type="molecule type" value="Genomic_DNA"/>
</dbReference>
<protein>
    <submittedName>
        <fullName evidence="1">Uncharacterized protein</fullName>
    </submittedName>
</protein>
<dbReference type="Pfam" id="PF03318">
    <property type="entry name" value="ETX_MTX2"/>
    <property type="match status" value="1"/>
</dbReference>
<dbReference type="PANTHER" id="PTHR39244">
    <property type="entry name" value="NATTERIN-4"/>
    <property type="match status" value="1"/>
</dbReference>
<organism evidence="1 2">
    <name type="scientific">Porites evermanni</name>
    <dbReference type="NCBI Taxonomy" id="104178"/>
    <lineage>
        <taxon>Eukaryota</taxon>
        <taxon>Metazoa</taxon>
        <taxon>Cnidaria</taxon>
        <taxon>Anthozoa</taxon>
        <taxon>Hexacorallia</taxon>
        <taxon>Scleractinia</taxon>
        <taxon>Fungiina</taxon>
        <taxon>Poritidae</taxon>
        <taxon>Porites</taxon>
    </lineage>
</organism>
<name>A0ABN8LNE3_9CNID</name>
<feature type="non-terminal residue" evidence="1">
    <location>
        <position position="1"/>
    </location>
</feature>
<keyword evidence="2" id="KW-1185">Reference proteome</keyword>
<evidence type="ECO:0000313" key="1">
    <source>
        <dbReference type="EMBL" id="CAH3015549.1"/>
    </source>
</evidence>
<proteinExistence type="predicted"/>
<feature type="non-terminal residue" evidence="1">
    <location>
        <position position="369"/>
    </location>
</feature>
<sequence length="369" mass="41659">RKGFNFAAGASLVDRFLIAAMSTSGVHSNEPLNILPTEAAKELREFAEKRCLHLAKELKRRRPRLDEPDGTSEAKHHYNSFKEKCAGFLSEPTCKDIKSMLKCAGSYSAKMKKGEQFRMPWNRQKYNTEVESDKQRMENYCQDVIGKREITVNLANNIKKVGLSAAWLAAYSVFGSEDEKMRIIAQLEADFERIHGYVKLVKMNFFRNEGSILSQRSMVISEGEFKNDGDLEQTMTFSFSVTERETRSATHTVNFSYGIGADFSAGFPGVAEINCQLFFDFSDNHSFQQCISRAITKSYEFPVTVPAHHTYIAKAMVQEAEMEVPYELVFDFGGQRRSIRGVWKGVACYNVNYSISPATEPPPPPAPPP</sequence>
<gene>
    <name evidence="1" type="ORF">PEVE_00018409</name>
</gene>
<dbReference type="InterPro" id="IPR053237">
    <property type="entry name" value="Natterin_C"/>
</dbReference>